<dbReference type="InterPro" id="IPR050750">
    <property type="entry name" value="C5-MTase"/>
</dbReference>
<dbReference type="EMBL" id="CAUYUJ010016316">
    <property type="protein sequence ID" value="CAK0863930.1"/>
    <property type="molecule type" value="Genomic_DNA"/>
</dbReference>
<organism evidence="4 5">
    <name type="scientific">Prorocentrum cordatum</name>
    <dbReference type="NCBI Taxonomy" id="2364126"/>
    <lineage>
        <taxon>Eukaryota</taxon>
        <taxon>Sar</taxon>
        <taxon>Alveolata</taxon>
        <taxon>Dinophyceae</taxon>
        <taxon>Prorocentrales</taxon>
        <taxon>Prorocentraceae</taxon>
        <taxon>Prorocentrum</taxon>
    </lineage>
</organism>
<evidence type="ECO:0000256" key="1">
    <source>
        <dbReference type="ARBA" id="ARBA00022603"/>
    </source>
</evidence>
<keyword evidence="3" id="KW-0949">S-adenosyl-L-methionine</keyword>
<dbReference type="InterPro" id="IPR001525">
    <property type="entry name" value="C5_MeTfrase"/>
</dbReference>
<gene>
    <name evidence="4" type="ORF">PCOR1329_LOCUS51950</name>
</gene>
<keyword evidence="2" id="KW-0808">Transferase</keyword>
<keyword evidence="1" id="KW-0489">Methyltransferase</keyword>
<dbReference type="PANTHER" id="PTHR46098:SF1">
    <property type="entry name" value="TRNA (CYTOSINE(38)-C(5))-METHYLTRANSFERASE"/>
    <property type="match status" value="1"/>
</dbReference>
<evidence type="ECO:0000256" key="2">
    <source>
        <dbReference type="ARBA" id="ARBA00022679"/>
    </source>
</evidence>
<proteinExistence type="predicted"/>
<dbReference type="PANTHER" id="PTHR46098">
    <property type="entry name" value="TRNA (CYTOSINE(38)-C(5))-METHYLTRANSFERASE"/>
    <property type="match status" value="1"/>
</dbReference>
<evidence type="ECO:0000313" key="5">
    <source>
        <dbReference type="Proteomes" id="UP001189429"/>
    </source>
</evidence>
<comment type="caution">
    <text evidence="4">The sequence shown here is derived from an EMBL/GenBank/DDBJ whole genome shotgun (WGS) entry which is preliminary data.</text>
</comment>
<keyword evidence="5" id="KW-1185">Reference proteome</keyword>
<feature type="non-terminal residue" evidence="4">
    <location>
        <position position="1"/>
    </location>
</feature>
<dbReference type="Pfam" id="PF00145">
    <property type="entry name" value="DNA_methylase"/>
    <property type="match status" value="1"/>
</dbReference>
<evidence type="ECO:0000256" key="3">
    <source>
        <dbReference type="ARBA" id="ARBA00022691"/>
    </source>
</evidence>
<accession>A0ABN9UX26</accession>
<dbReference type="InterPro" id="IPR029063">
    <property type="entry name" value="SAM-dependent_MTases_sf"/>
</dbReference>
<dbReference type="SUPFAM" id="SSF53335">
    <property type="entry name" value="S-adenosyl-L-methionine-dependent methyltransferases"/>
    <property type="match status" value="1"/>
</dbReference>
<dbReference type="Gene3D" id="3.40.50.150">
    <property type="entry name" value="Vaccinia Virus protein VP39"/>
    <property type="match status" value="1"/>
</dbReference>
<evidence type="ECO:0000313" key="4">
    <source>
        <dbReference type="EMBL" id="CAK0863930.1"/>
    </source>
</evidence>
<evidence type="ECO:0008006" key="6">
    <source>
        <dbReference type="Google" id="ProtNLM"/>
    </source>
</evidence>
<name>A0ABN9UX26_9DINO</name>
<reference evidence="4" key="1">
    <citation type="submission" date="2023-10" db="EMBL/GenBank/DDBJ databases">
        <authorList>
            <person name="Chen Y."/>
            <person name="Shah S."/>
            <person name="Dougan E. K."/>
            <person name="Thang M."/>
            <person name="Chan C."/>
        </authorList>
    </citation>
    <scope>NUCLEOTIDE SEQUENCE [LARGE SCALE GENOMIC DNA]</scope>
</reference>
<sequence>DPKTAFACEKDKSKRSFYEGVVAPHMSCRGCMFEDLAELGNGRAKCSYHSKVCYVPMNAHVFVVGFSCKDFSRLTSSLKRDQKGSLLIGIVGSSGTTFHWAFNHIMRARPAIVILENVPDIDEIEKDEDGVGKNVGHLYGILDEIGYSTKHSVFPSTDFGLPQKRRRCFFVCLRREAFHLTADQTAERLESIWHQIDKLKTPPCPMMNFLYGNDHPRVQAELERRQATTKSRDDVGESHRRQLQMKGVSWKDLSVPSDLASNEWFQTLSARQKDCLIYYKSTAPDMITLDINPRFDRCVKPVGTTTQTLTPSMVMWVFQGKKGDQGKGSRLMLGFEAMRLQGFPTEWIESGDWKENDSKLVDLAGNAFSATVFAAIEIAVLATVKFPAQVEVPASELSELAGLLV</sequence>
<dbReference type="Proteomes" id="UP001189429">
    <property type="component" value="Unassembled WGS sequence"/>
</dbReference>
<protein>
    <recommendedName>
        <fullName evidence="6">DNA (cytosine-5-)-methyltransferase</fullName>
    </recommendedName>
</protein>